<organism evidence="1 2">
    <name type="scientific">Pristionchus fissidentatus</name>
    <dbReference type="NCBI Taxonomy" id="1538716"/>
    <lineage>
        <taxon>Eukaryota</taxon>
        <taxon>Metazoa</taxon>
        <taxon>Ecdysozoa</taxon>
        <taxon>Nematoda</taxon>
        <taxon>Chromadorea</taxon>
        <taxon>Rhabditida</taxon>
        <taxon>Rhabditina</taxon>
        <taxon>Diplogasteromorpha</taxon>
        <taxon>Diplogasteroidea</taxon>
        <taxon>Neodiplogasteridae</taxon>
        <taxon>Pristionchus</taxon>
    </lineage>
</organism>
<comment type="caution">
    <text evidence="1">The sequence shown here is derived from an EMBL/GenBank/DDBJ whole genome shotgun (WGS) entry which is preliminary data.</text>
</comment>
<dbReference type="AlphaFoldDB" id="A0AAV5W7X5"/>
<dbReference type="Proteomes" id="UP001432322">
    <property type="component" value="Unassembled WGS sequence"/>
</dbReference>
<proteinExistence type="predicted"/>
<protein>
    <submittedName>
        <fullName evidence="1">Uncharacterized protein</fullName>
    </submittedName>
</protein>
<gene>
    <name evidence="1" type="ORF">PFISCL1PPCAC_18125</name>
</gene>
<keyword evidence="2" id="KW-1185">Reference proteome</keyword>
<name>A0AAV5W7X5_9BILA</name>
<dbReference type="EMBL" id="BTSY01000005">
    <property type="protein sequence ID" value="GMT26828.1"/>
    <property type="molecule type" value="Genomic_DNA"/>
</dbReference>
<feature type="non-terminal residue" evidence="1">
    <location>
        <position position="81"/>
    </location>
</feature>
<evidence type="ECO:0000313" key="2">
    <source>
        <dbReference type="Proteomes" id="UP001432322"/>
    </source>
</evidence>
<feature type="non-terminal residue" evidence="1">
    <location>
        <position position="1"/>
    </location>
</feature>
<reference evidence="1" key="1">
    <citation type="submission" date="2023-10" db="EMBL/GenBank/DDBJ databases">
        <title>Genome assembly of Pristionchus species.</title>
        <authorList>
            <person name="Yoshida K."/>
            <person name="Sommer R.J."/>
        </authorList>
    </citation>
    <scope>NUCLEOTIDE SEQUENCE</scope>
    <source>
        <strain evidence="1">RS5133</strain>
    </source>
</reference>
<accession>A0AAV5W7X5</accession>
<evidence type="ECO:0000313" key="1">
    <source>
        <dbReference type="EMBL" id="GMT26828.1"/>
    </source>
</evidence>
<sequence length="81" mass="9130">QLQFNKNITEKICGAILITSLHLLTLTKCFQDSEGNLIKDTSSTLASHHVFIPEPRGSGFYLQPQFSEHSIVHYVVPILYT</sequence>